<protein>
    <submittedName>
        <fullName evidence="6">FAD-binding oxidoreductase</fullName>
    </submittedName>
</protein>
<dbReference type="InterPro" id="IPR016166">
    <property type="entry name" value="FAD-bd_PCMH"/>
</dbReference>
<keyword evidence="4" id="KW-0560">Oxidoreductase</keyword>
<comment type="caution">
    <text evidence="6">The sequence shown here is derived from an EMBL/GenBank/DDBJ whole genome shotgun (WGS) entry which is preliminary data.</text>
</comment>
<dbReference type="SUPFAM" id="SSF56176">
    <property type="entry name" value="FAD-binding/transporter-associated domain-like"/>
    <property type="match status" value="1"/>
</dbReference>
<feature type="domain" description="FAD-binding PCMH-type" evidence="5">
    <location>
        <begin position="34"/>
        <end position="230"/>
    </location>
</feature>
<dbReference type="InterPro" id="IPR016169">
    <property type="entry name" value="FAD-bd_PCMH_sub2"/>
</dbReference>
<evidence type="ECO:0000256" key="1">
    <source>
        <dbReference type="ARBA" id="ARBA00001974"/>
    </source>
</evidence>
<evidence type="ECO:0000256" key="3">
    <source>
        <dbReference type="ARBA" id="ARBA00022827"/>
    </source>
</evidence>
<dbReference type="GO" id="GO:0016491">
    <property type="term" value="F:oxidoreductase activity"/>
    <property type="evidence" value="ECO:0007669"/>
    <property type="project" value="UniProtKB-KW"/>
</dbReference>
<evidence type="ECO:0000256" key="2">
    <source>
        <dbReference type="ARBA" id="ARBA00022630"/>
    </source>
</evidence>
<dbReference type="SUPFAM" id="SSF55103">
    <property type="entry name" value="FAD-linked oxidases, C-terminal domain"/>
    <property type="match status" value="1"/>
</dbReference>
<gene>
    <name evidence="6" type="ORF">C4532_09370</name>
</gene>
<dbReference type="InterPro" id="IPR016167">
    <property type="entry name" value="FAD-bd_PCMH_sub1"/>
</dbReference>
<dbReference type="Gene3D" id="3.30.43.10">
    <property type="entry name" value="Uridine Diphospho-n-acetylenolpyruvylglucosamine Reductase, domain 2"/>
    <property type="match status" value="1"/>
</dbReference>
<comment type="cofactor">
    <cofactor evidence="1">
        <name>FAD</name>
        <dbReference type="ChEBI" id="CHEBI:57692"/>
    </cofactor>
</comment>
<dbReference type="AlphaFoldDB" id="A0A419EYJ4"/>
<dbReference type="Pfam" id="PF02913">
    <property type="entry name" value="FAD-oxidase_C"/>
    <property type="match status" value="1"/>
</dbReference>
<evidence type="ECO:0000259" key="5">
    <source>
        <dbReference type="PROSITE" id="PS51387"/>
    </source>
</evidence>
<evidence type="ECO:0000313" key="6">
    <source>
        <dbReference type="EMBL" id="RJP70296.1"/>
    </source>
</evidence>
<dbReference type="InterPro" id="IPR036318">
    <property type="entry name" value="FAD-bd_PCMH-like_sf"/>
</dbReference>
<dbReference type="GO" id="GO:0071949">
    <property type="term" value="F:FAD binding"/>
    <property type="evidence" value="ECO:0007669"/>
    <property type="project" value="InterPro"/>
</dbReference>
<evidence type="ECO:0000256" key="4">
    <source>
        <dbReference type="ARBA" id="ARBA00023002"/>
    </source>
</evidence>
<organism evidence="6 7">
    <name type="scientific">Candidatus Abyssobacteria bacterium SURF_17</name>
    <dbReference type="NCBI Taxonomy" id="2093361"/>
    <lineage>
        <taxon>Bacteria</taxon>
        <taxon>Pseudomonadati</taxon>
        <taxon>Candidatus Hydrogenedentota</taxon>
        <taxon>Candidatus Abyssobacteria</taxon>
    </lineage>
</organism>
<dbReference type="InterPro" id="IPR004113">
    <property type="entry name" value="FAD-bd_oxidored_4_C"/>
</dbReference>
<dbReference type="InterPro" id="IPR006094">
    <property type="entry name" value="Oxid_FAD_bind_N"/>
</dbReference>
<dbReference type="EMBL" id="QZKI01000071">
    <property type="protein sequence ID" value="RJP70296.1"/>
    <property type="molecule type" value="Genomic_DNA"/>
</dbReference>
<dbReference type="Gene3D" id="1.10.45.10">
    <property type="entry name" value="Vanillyl-alcohol Oxidase, Chain A, domain 4"/>
    <property type="match status" value="1"/>
</dbReference>
<name>A0A419EYJ4_9BACT</name>
<dbReference type="InterPro" id="IPR016171">
    <property type="entry name" value="Vanillyl_alc_oxidase_C-sub2"/>
</dbReference>
<dbReference type="InterPro" id="IPR016164">
    <property type="entry name" value="FAD-linked_Oxase-like_C"/>
</dbReference>
<dbReference type="PROSITE" id="PS51387">
    <property type="entry name" value="FAD_PCMH"/>
    <property type="match status" value="1"/>
</dbReference>
<dbReference type="Gene3D" id="3.30.465.10">
    <property type="match status" value="1"/>
</dbReference>
<dbReference type="PANTHER" id="PTHR11748">
    <property type="entry name" value="D-LACTATE DEHYDROGENASE"/>
    <property type="match status" value="1"/>
</dbReference>
<accession>A0A419EYJ4</accession>
<keyword evidence="2" id="KW-0285">Flavoprotein</keyword>
<keyword evidence="3" id="KW-0274">FAD</keyword>
<dbReference type="Proteomes" id="UP000285961">
    <property type="component" value="Unassembled WGS sequence"/>
</dbReference>
<reference evidence="6 7" key="1">
    <citation type="journal article" date="2017" name="ISME J.">
        <title>Energy and carbon metabolisms in a deep terrestrial subsurface fluid microbial community.</title>
        <authorList>
            <person name="Momper L."/>
            <person name="Jungbluth S.P."/>
            <person name="Lee M.D."/>
            <person name="Amend J.P."/>
        </authorList>
    </citation>
    <scope>NUCLEOTIDE SEQUENCE [LARGE SCALE GENOMIC DNA]</scope>
    <source>
        <strain evidence="6">SURF_17</strain>
    </source>
</reference>
<proteinExistence type="predicted"/>
<sequence>MMEKEKAVGVVGAEHVLDSPEILKRYSCDMSFTPSRTPSCVVRPNSLEHVQALIKLAAEANTPLIPVSSGEPRFRGDTVPTLGGVIVDMSRMNKIRMVDRKDRVAMVEPGVRFGELQTALRKEGLRLPTPLSPRQTKSVVGSCLEREPHIIPKYHLDHSEPLLCCEVVFGAGDVFRTGEAGGPGTIEEQQQAGRRQKIPMEIQMNINRILQGSQGTLGIVTWATVRCEVLPTVQKPLLAASDSLQQLLELAHWLVRLRLGDELFILNDVNFAHLMGTKLEMVNGLKEELPQWILLFCLAGYEFLPQERMSYQEKDASEVAKNVGVPLYETLCTVSANDVLARATSPSEPYWKLRWSGACQDIPFISAFHGVPELVGVMQEEAAKRKFPLSHLGIYVQPVCQGHGQHCEFSLFYDPTSPREAEKVKELYFAASKALMDRGAFFSRPYDLLSEMVYNRDAASREALRKLKNIFDPKNILNPGKLCF</sequence>
<dbReference type="Pfam" id="PF01565">
    <property type="entry name" value="FAD_binding_4"/>
    <property type="match status" value="1"/>
</dbReference>
<evidence type="ECO:0000313" key="7">
    <source>
        <dbReference type="Proteomes" id="UP000285961"/>
    </source>
</evidence>